<dbReference type="InterPro" id="IPR038741">
    <property type="entry name" value="AP5B1"/>
</dbReference>
<organism evidence="2 3">
    <name type="scientific">Symbiodinium pilosum</name>
    <name type="common">Dinoflagellate</name>
    <dbReference type="NCBI Taxonomy" id="2952"/>
    <lineage>
        <taxon>Eukaryota</taxon>
        <taxon>Sar</taxon>
        <taxon>Alveolata</taxon>
        <taxon>Dinophyceae</taxon>
        <taxon>Suessiales</taxon>
        <taxon>Symbiodiniaceae</taxon>
        <taxon>Symbiodinium</taxon>
    </lineage>
</organism>
<dbReference type="PANTHER" id="PTHR34033">
    <property type="entry name" value="AP-5 COMPLEX SUBUNIT BETA-1"/>
    <property type="match status" value="1"/>
</dbReference>
<evidence type="ECO:0000256" key="1">
    <source>
        <dbReference type="SAM" id="MobiDB-lite"/>
    </source>
</evidence>
<sequence length="1041" mass="117429">MSDWTYEMLRYAFSWNDESSEKALKYVVNGRSPSETMSEFQLLDILLLTILTEKDEVERTSALVFLEEHGKSLVFDYSRLHKVYFVLENILGSPVDGQGMTYSLKSQVLVTYTALLIQFNTFETDVARFEGFVDLLYSMVKHTNKSADRILRAYACECLHELESWHPGLLFPLLGEDWNVPPIWAAGMTATAQQGSSVGVNTLGKFANDELLHIQESYARLFFTTIQHFTEQLVQEALKHQPEERHDLTELSMTPLTTPAGSRPGTPPLTPRGSTPLEPEPVGQTMPVKSDSMFRFHIPRNCHPGPEFSFDLATDQTPPRLPRKLVRTMTRSIGLVLEAMPTSSSWTKIFIAERLSLFVKVLALPQRVVFHHFSPLLHASRPSLLHAFMVVNALFAKELDTVAEAVVHRLFALLQDAAMESCFRLLSVSWLIALSSSQLSFNLLWARDPLELKEMKLQALLYCFKISQNLPSNLLIVLESLSEFKYCHRPVGAHAVVFRFLLRVLIDACPENRILRQRWIDWRPAHDAQRKGAIAFTLAAIGRELSSNIKALASVAFFSVSGASEAVQYKLLHSLGQFVPLASEAMTCVSSAKLFFDGDTGPDNKRVLITCRRIILSHPQAVIYQPMLRLLQHLATYQSDVDLRDRSLLYLRLLSHSGPAALGALFNPHPANMQRMTQMLSPVLPRTVRLNNGPVPFLRFVKSPDERRKLGLLDRQTAVFVLPHGPEGGDLLTSQWEKRWGDPGLDHKFPEDWLKLAKLAGEAGVEAEADELSWLLNEYKKHLQASPSSIRLPFTLQYEPATDMVSEDQSLECPRQLFSLELTFSSSEHYVPIEPIRIPFIAADGSSAVEDGEGGGFPHLNKLLLRLRPLSPVPTSFGVNIAFNDSLSQMYLGQLEAFEVAFQDLFLPVRLPLVFWAPLFENLWGSLAEPSWSVKVLDLERGTIKELIQTQLGPFVVPAEVHVEDEDFDFEQEEYFDRWNSLPEGDMDLPEQEEDVTVNVDTTFAILFVPPCYHLLMRLIEGSVVCGFCACSSQLLPVTHR</sequence>
<comment type="caution">
    <text evidence="2">The sequence shown here is derived from an EMBL/GenBank/DDBJ whole genome shotgun (WGS) entry which is preliminary data.</text>
</comment>
<keyword evidence="3" id="KW-1185">Reference proteome</keyword>
<evidence type="ECO:0000313" key="2">
    <source>
        <dbReference type="EMBL" id="CAE7712573.1"/>
    </source>
</evidence>
<dbReference type="SUPFAM" id="SSF48371">
    <property type="entry name" value="ARM repeat"/>
    <property type="match status" value="1"/>
</dbReference>
<evidence type="ECO:0000313" key="3">
    <source>
        <dbReference type="Proteomes" id="UP000649617"/>
    </source>
</evidence>
<dbReference type="GO" id="GO:0030119">
    <property type="term" value="C:AP-type membrane coat adaptor complex"/>
    <property type="evidence" value="ECO:0007669"/>
    <property type="project" value="TreeGrafter"/>
</dbReference>
<gene>
    <name evidence="2" type="primary">Rpl26</name>
    <name evidence="2" type="ORF">SPIL2461_LOCUS20201</name>
</gene>
<name>A0A812X1F4_SYMPI</name>
<dbReference type="EMBL" id="CAJNIZ010045177">
    <property type="protein sequence ID" value="CAE7712573.1"/>
    <property type="molecule type" value="Genomic_DNA"/>
</dbReference>
<feature type="compositionally biased region" description="Polar residues" evidence="1">
    <location>
        <begin position="251"/>
        <end position="260"/>
    </location>
</feature>
<proteinExistence type="predicted"/>
<protein>
    <submittedName>
        <fullName evidence="2">Rpl26 protein</fullName>
    </submittedName>
</protein>
<dbReference type="InterPro" id="IPR016024">
    <property type="entry name" value="ARM-type_fold"/>
</dbReference>
<reference evidence="2" key="1">
    <citation type="submission" date="2021-02" db="EMBL/GenBank/DDBJ databases">
        <authorList>
            <person name="Dougan E. K."/>
            <person name="Rhodes N."/>
            <person name="Thang M."/>
            <person name="Chan C."/>
        </authorList>
    </citation>
    <scope>NUCLEOTIDE SEQUENCE</scope>
</reference>
<dbReference type="GO" id="GO:0016197">
    <property type="term" value="P:endosomal transport"/>
    <property type="evidence" value="ECO:0007669"/>
    <property type="project" value="InterPro"/>
</dbReference>
<feature type="region of interest" description="Disordered" evidence="1">
    <location>
        <begin position="244"/>
        <end position="281"/>
    </location>
</feature>
<dbReference type="Proteomes" id="UP000649617">
    <property type="component" value="Unassembled WGS sequence"/>
</dbReference>
<accession>A0A812X1F4</accession>
<dbReference type="PANTHER" id="PTHR34033:SF1">
    <property type="entry name" value="AP-5 COMPLEX SUBUNIT BETA-1"/>
    <property type="match status" value="1"/>
</dbReference>
<dbReference type="AlphaFoldDB" id="A0A812X1F4"/>
<dbReference type="OrthoDB" id="646197at2759"/>